<dbReference type="InParanoid" id="A0A1S4DS94"/>
<keyword evidence="3 11" id="KW-0349">Heme</keyword>
<feature type="binding site" description="axial binding residue" evidence="11">
    <location>
        <position position="485"/>
    </location>
    <ligand>
        <name>heme</name>
        <dbReference type="ChEBI" id="CHEBI:30413"/>
    </ligand>
    <ligandPart>
        <name>Fe</name>
        <dbReference type="ChEBI" id="CHEBI:18248"/>
    </ligandPart>
</feature>
<keyword evidence="6 13" id="KW-1133">Transmembrane helix</keyword>
<evidence type="ECO:0000256" key="2">
    <source>
        <dbReference type="ARBA" id="ARBA00010617"/>
    </source>
</evidence>
<dbReference type="GeneID" id="103482547"/>
<comment type="similarity">
    <text evidence="2 12">Belongs to the cytochrome P450 family.</text>
</comment>
<dbReference type="OrthoDB" id="1470350at2759"/>
<dbReference type="GO" id="GO:0005506">
    <property type="term" value="F:iron ion binding"/>
    <property type="evidence" value="ECO:0007669"/>
    <property type="project" value="InterPro"/>
</dbReference>
<dbReference type="InterPro" id="IPR050665">
    <property type="entry name" value="Cytochrome_P450_Monooxygen"/>
</dbReference>
<keyword evidence="14" id="KW-1185">Reference proteome</keyword>
<keyword evidence="7 12" id="KW-0560">Oxidoreductase</keyword>
<keyword evidence="8 11" id="KW-0408">Iron</keyword>
<evidence type="ECO:0000256" key="7">
    <source>
        <dbReference type="ARBA" id="ARBA00023002"/>
    </source>
</evidence>
<dbReference type="PRINTS" id="PR00463">
    <property type="entry name" value="EP450I"/>
</dbReference>
<dbReference type="InterPro" id="IPR036396">
    <property type="entry name" value="Cyt_P450_sf"/>
</dbReference>
<evidence type="ECO:0000256" key="9">
    <source>
        <dbReference type="ARBA" id="ARBA00023033"/>
    </source>
</evidence>
<dbReference type="InterPro" id="IPR017972">
    <property type="entry name" value="Cyt_P450_CS"/>
</dbReference>
<dbReference type="AlphaFoldDB" id="A0A1S4DS94"/>
<keyword evidence="4 13" id="KW-0812">Transmembrane</keyword>
<dbReference type="Gene3D" id="1.10.630.10">
    <property type="entry name" value="Cytochrome P450"/>
    <property type="match status" value="1"/>
</dbReference>
<dbReference type="InterPro" id="IPR001128">
    <property type="entry name" value="Cyt_P450"/>
</dbReference>
<dbReference type="GO" id="GO:0016020">
    <property type="term" value="C:membrane"/>
    <property type="evidence" value="ECO:0007669"/>
    <property type="project" value="UniProtKB-SubCell"/>
</dbReference>
<dbReference type="PROSITE" id="PS00086">
    <property type="entry name" value="CYTOCHROME_P450"/>
    <property type="match status" value="1"/>
</dbReference>
<evidence type="ECO:0000256" key="10">
    <source>
        <dbReference type="ARBA" id="ARBA00023136"/>
    </source>
</evidence>
<keyword evidence="9 12" id="KW-0503">Monooxygenase</keyword>
<comment type="subcellular location">
    <subcellularLocation>
        <location evidence="1">Membrane</location>
        <topology evidence="1">Single-pass membrane protein</topology>
    </subcellularLocation>
</comment>
<dbReference type="eggNOG" id="KOG0157">
    <property type="taxonomic scope" value="Eukaryota"/>
</dbReference>
<proteinExistence type="inferred from homology"/>
<dbReference type="Pfam" id="PF00067">
    <property type="entry name" value="p450"/>
    <property type="match status" value="1"/>
</dbReference>
<accession>A0A1S4DS94</accession>
<comment type="cofactor">
    <cofactor evidence="11">
        <name>heme</name>
        <dbReference type="ChEBI" id="CHEBI:30413"/>
    </cofactor>
</comment>
<dbReference type="GO" id="GO:0016705">
    <property type="term" value="F:oxidoreductase activity, acting on paired donors, with incorporation or reduction of molecular oxygen"/>
    <property type="evidence" value="ECO:0007669"/>
    <property type="project" value="InterPro"/>
</dbReference>
<evidence type="ECO:0000256" key="11">
    <source>
        <dbReference type="PIRSR" id="PIRSR602401-1"/>
    </source>
</evidence>
<evidence type="ECO:0000256" key="8">
    <source>
        <dbReference type="ARBA" id="ARBA00023004"/>
    </source>
</evidence>
<evidence type="ECO:0000256" key="13">
    <source>
        <dbReference type="SAM" id="Phobius"/>
    </source>
</evidence>
<dbReference type="PANTHER" id="PTHR24282:SF15">
    <property type="entry name" value="CYTOCHROME P450, FAMILY 715, SUBFAMILY A, POLYPEPTIDE 1"/>
    <property type="match status" value="1"/>
</dbReference>
<sequence length="539" mass="61395">MLVEIFEGIGLVIFGLFILFVLRVLFCCWVSPFLVHKKLKRNGFRGPTPCFPLGNISEMKMKMKMKNVNNPNSTFEDSFSHDDQLITHNIHSTVFPYFARWQTTYGKVFTYWLGTEPFLYIADPEFVKILSKEVKAKNWGKPSVFKNDRKSMFGNGLVMAEGDEWVRQRHIITPAFNPSNLKAMASLMVESATKMVERWANLVISGNPQIEVEQEITSTAGEIIAKTSFGIHHESGRQVFNKLRQLQITLFKTNRLVGVPFVGLLNAAKAREAKLLGEEIDELFRSVITERREDAVAERTTTEQQNDLLSLLLKESSGGGGGEEGRRLSTAELIDECKTFFFGGHETTALALTWTLMLLAVHSEWQTILREEIKEVFGHNLQTHFDFTNLSSLKKMGWVMSEVLRLYPSAPNVQRQARKDIIINGLTIPNGTNMWIDVVSMHHDQALWGHQVNEFHPERFRNDTVSGGCTHKMGYLPFGFGGRMCVGRHLTFMEYKIVLTLILSRFSFSLSPDYRHSPSIMLSLRPAHGLPLVFRLLED</sequence>
<protein>
    <submittedName>
        <fullName evidence="15">Cytokinin hydroxylase-like</fullName>
    </submittedName>
</protein>
<dbReference type="GO" id="GO:0020037">
    <property type="term" value="F:heme binding"/>
    <property type="evidence" value="ECO:0007669"/>
    <property type="project" value="InterPro"/>
</dbReference>
<evidence type="ECO:0000256" key="4">
    <source>
        <dbReference type="ARBA" id="ARBA00022692"/>
    </source>
</evidence>
<reference evidence="15" key="1">
    <citation type="submission" date="2025-08" db="UniProtKB">
        <authorList>
            <consortium name="RefSeq"/>
        </authorList>
    </citation>
    <scope>IDENTIFICATION</scope>
    <source>
        <tissue evidence="15">Stem</tissue>
    </source>
</reference>
<gene>
    <name evidence="15" type="primary">LOC103482547</name>
</gene>
<keyword evidence="10 13" id="KW-0472">Membrane</keyword>
<evidence type="ECO:0000256" key="1">
    <source>
        <dbReference type="ARBA" id="ARBA00004167"/>
    </source>
</evidence>
<dbReference type="GO" id="GO:0004497">
    <property type="term" value="F:monooxygenase activity"/>
    <property type="evidence" value="ECO:0007669"/>
    <property type="project" value="UniProtKB-KW"/>
</dbReference>
<dbReference type="PRINTS" id="PR00385">
    <property type="entry name" value="P450"/>
</dbReference>
<evidence type="ECO:0000256" key="5">
    <source>
        <dbReference type="ARBA" id="ARBA00022723"/>
    </source>
</evidence>
<dbReference type="SUPFAM" id="SSF48264">
    <property type="entry name" value="Cytochrome P450"/>
    <property type="match status" value="1"/>
</dbReference>
<evidence type="ECO:0000313" key="14">
    <source>
        <dbReference type="Proteomes" id="UP001652600"/>
    </source>
</evidence>
<evidence type="ECO:0000256" key="6">
    <source>
        <dbReference type="ARBA" id="ARBA00022989"/>
    </source>
</evidence>
<dbReference type="KEGG" id="cmo:103482547"/>
<dbReference type="Proteomes" id="UP001652600">
    <property type="component" value="Chromosome 9"/>
</dbReference>
<name>A0A1S4DS94_CUCME</name>
<dbReference type="PANTHER" id="PTHR24282">
    <property type="entry name" value="CYTOCHROME P450 FAMILY MEMBER"/>
    <property type="match status" value="1"/>
</dbReference>
<keyword evidence="5 11" id="KW-0479">Metal-binding</keyword>
<evidence type="ECO:0000256" key="3">
    <source>
        <dbReference type="ARBA" id="ARBA00022617"/>
    </source>
</evidence>
<dbReference type="InterPro" id="IPR002401">
    <property type="entry name" value="Cyt_P450_E_grp-I"/>
</dbReference>
<evidence type="ECO:0000256" key="12">
    <source>
        <dbReference type="RuleBase" id="RU000461"/>
    </source>
</evidence>
<evidence type="ECO:0000313" key="15">
    <source>
        <dbReference type="RefSeq" id="XP_016898838.1"/>
    </source>
</evidence>
<dbReference type="RefSeq" id="XP_016898838.1">
    <property type="nucleotide sequence ID" value="XM_017043349.2"/>
</dbReference>
<organism evidence="14 15">
    <name type="scientific">Cucumis melo</name>
    <name type="common">Muskmelon</name>
    <dbReference type="NCBI Taxonomy" id="3656"/>
    <lineage>
        <taxon>Eukaryota</taxon>
        <taxon>Viridiplantae</taxon>
        <taxon>Streptophyta</taxon>
        <taxon>Embryophyta</taxon>
        <taxon>Tracheophyta</taxon>
        <taxon>Spermatophyta</taxon>
        <taxon>Magnoliopsida</taxon>
        <taxon>eudicotyledons</taxon>
        <taxon>Gunneridae</taxon>
        <taxon>Pentapetalae</taxon>
        <taxon>rosids</taxon>
        <taxon>fabids</taxon>
        <taxon>Cucurbitales</taxon>
        <taxon>Cucurbitaceae</taxon>
        <taxon>Benincaseae</taxon>
        <taxon>Cucumis</taxon>
    </lineage>
</organism>
<feature type="transmembrane region" description="Helical" evidence="13">
    <location>
        <begin position="12"/>
        <end position="35"/>
    </location>
</feature>
<dbReference type="SMR" id="A0A1S4DS94"/>